<dbReference type="Proteomes" id="UP000027195">
    <property type="component" value="Unassembled WGS sequence"/>
</dbReference>
<reference evidence="3" key="1">
    <citation type="journal article" date="2014" name="Proc. Natl. Acad. Sci. U.S.A.">
        <title>Extensive sampling of basidiomycete genomes demonstrates inadequacy of the white-rot/brown-rot paradigm for wood decay fungi.</title>
        <authorList>
            <person name="Riley R."/>
            <person name="Salamov A.A."/>
            <person name="Brown D.W."/>
            <person name="Nagy L.G."/>
            <person name="Floudas D."/>
            <person name="Held B.W."/>
            <person name="Levasseur A."/>
            <person name="Lombard V."/>
            <person name="Morin E."/>
            <person name="Otillar R."/>
            <person name="Lindquist E.A."/>
            <person name="Sun H."/>
            <person name="LaButti K.M."/>
            <person name="Schmutz J."/>
            <person name="Jabbour D."/>
            <person name="Luo H."/>
            <person name="Baker S.E."/>
            <person name="Pisabarro A.G."/>
            <person name="Walton J.D."/>
            <person name="Blanchette R.A."/>
            <person name="Henrissat B."/>
            <person name="Martin F."/>
            <person name="Cullen D."/>
            <person name="Hibbett D.S."/>
            <person name="Grigoriev I.V."/>
        </authorList>
    </citation>
    <scope>NUCLEOTIDE SEQUENCE [LARGE SCALE GENOMIC DNA]</scope>
    <source>
        <strain evidence="3">FD-172 SS1</strain>
    </source>
</reference>
<feature type="chain" id="PRO_5001641314" description="Secreted protein" evidence="1">
    <location>
        <begin position="25"/>
        <end position="88"/>
    </location>
</feature>
<dbReference type="EMBL" id="KL198047">
    <property type="protein sequence ID" value="KDQ12900.1"/>
    <property type="molecule type" value="Genomic_DNA"/>
</dbReference>
<dbReference type="InParanoid" id="A0A067MDY8"/>
<keyword evidence="3" id="KW-1185">Reference proteome</keyword>
<gene>
    <name evidence="2" type="ORF">BOTBODRAFT_404758</name>
</gene>
<dbReference type="AlphaFoldDB" id="A0A067MDY8"/>
<dbReference type="HOGENOM" id="CLU_2468751_0_0_1"/>
<evidence type="ECO:0000313" key="2">
    <source>
        <dbReference type="EMBL" id="KDQ12900.1"/>
    </source>
</evidence>
<keyword evidence="1" id="KW-0732">Signal</keyword>
<evidence type="ECO:0008006" key="4">
    <source>
        <dbReference type="Google" id="ProtNLM"/>
    </source>
</evidence>
<proteinExistence type="predicted"/>
<organism evidence="2 3">
    <name type="scientific">Botryobasidium botryosum (strain FD-172 SS1)</name>
    <dbReference type="NCBI Taxonomy" id="930990"/>
    <lineage>
        <taxon>Eukaryota</taxon>
        <taxon>Fungi</taxon>
        <taxon>Dikarya</taxon>
        <taxon>Basidiomycota</taxon>
        <taxon>Agaricomycotina</taxon>
        <taxon>Agaricomycetes</taxon>
        <taxon>Cantharellales</taxon>
        <taxon>Botryobasidiaceae</taxon>
        <taxon>Botryobasidium</taxon>
    </lineage>
</organism>
<name>A0A067MDY8_BOTB1</name>
<feature type="signal peptide" evidence="1">
    <location>
        <begin position="1"/>
        <end position="24"/>
    </location>
</feature>
<evidence type="ECO:0000256" key="1">
    <source>
        <dbReference type="SAM" id="SignalP"/>
    </source>
</evidence>
<evidence type="ECO:0000313" key="3">
    <source>
        <dbReference type="Proteomes" id="UP000027195"/>
    </source>
</evidence>
<accession>A0A067MDY8</accession>
<sequence>MPSAQQLSILLKLLFSYSTEFALSVHGLTHPQYFSVYVLRLFQSMRSLRTMARERAINLRFSRTTEDNSRSKYSITLRTDNHPLALQG</sequence>
<protein>
    <recommendedName>
        <fullName evidence="4">Secreted protein</fullName>
    </recommendedName>
</protein>